<dbReference type="EMBL" id="LR789342">
    <property type="protein sequence ID" value="CAB3265204.1"/>
    <property type="molecule type" value="mRNA"/>
</dbReference>
<dbReference type="InterPro" id="IPR038222">
    <property type="entry name" value="DHHA2_dom_sf"/>
</dbReference>
<dbReference type="Pfam" id="PF01368">
    <property type="entry name" value="DHH"/>
    <property type="match status" value="1"/>
</dbReference>
<dbReference type="GO" id="GO:0005737">
    <property type="term" value="C:cytoplasm"/>
    <property type="evidence" value="ECO:0007669"/>
    <property type="project" value="InterPro"/>
</dbReference>
<keyword evidence="4" id="KW-0378">Hydrolase</keyword>
<accession>A0A6F9DP44</accession>
<evidence type="ECO:0000256" key="3">
    <source>
        <dbReference type="ARBA" id="ARBA00022723"/>
    </source>
</evidence>
<dbReference type="GO" id="GO:0004309">
    <property type="term" value="F:exopolyphosphatase activity"/>
    <property type="evidence" value="ECO:0007669"/>
    <property type="project" value="TreeGrafter"/>
</dbReference>
<dbReference type="AlphaFoldDB" id="A0A6F9DP44"/>
<proteinExistence type="evidence at transcript level"/>
<name>A0A6F9DP44_9ASCI</name>
<dbReference type="PANTHER" id="PTHR12112">
    <property type="entry name" value="BNIP - RELATED"/>
    <property type="match status" value="1"/>
</dbReference>
<evidence type="ECO:0000256" key="5">
    <source>
        <dbReference type="ARBA" id="ARBA00023211"/>
    </source>
</evidence>
<dbReference type="InterPro" id="IPR038763">
    <property type="entry name" value="DHH_sf"/>
</dbReference>
<gene>
    <name evidence="7" type="primary">Prune2</name>
</gene>
<protein>
    <submittedName>
        <fullName evidence="7">Protein prune homolog</fullName>
    </submittedName>
</protein>
<dbReference type="SMART" id="SM01131">
    <property type="entry name" value="DHHA2"/>
    <property type="match status" value="1"/>
</dbReference>
<dbReference type="Pfam" id="PF02833">
    <property type="entry name" value="DHHA2"/>
    <property type="match status" value="1"/>
</dbReference>
<organism evidence="7">
    <name type="scientific">Phallusia mammillata</name>
    <dbReference type="NCBI Taxonomy" id="59560"/>
    <lineage>
        <taxon>Eukaryota</taxon>
        <taxon>Metazoa</taxon>
        <taxon>Chordata</taxon>
        <taxon>Tunicata</taxon>
        <taxon>Ascidiacea</taxon>
        <taxon>Phlebobranchia</taxon>
        <taxon>Ascidiidae</taxon>
        <taxon>Phallusia</taxon>
    </lineage>
</organism>
<comment type="cofactor">
    <cofactor evidence="1">
        <name>Mn(2+)</name>
        <dbReference type="ChEBI" id="CHEBI:29035"/>
    </cofactor>
</comment>
<evidence type="ECO:0000256" key="1">
    <source>
        <dbReference type="ARBA" id="ARBA00001936"/>
    </source>
</evidence>
<feature type="domain" description="DHHA2" evidence="6">
    <location>
        <begin position="225"/>
        <end position="373"/>
    </location>
</feature>
<evidence type="ECO:0000313" key="7">
    <source>
        <dbReference type="EMBL" id="CAB3265204.1"/>
    </source>
</evidence>
<evidence type="ECO:0000259" key="6">
    <source>
        <dbReference type="SMART" id="SM01131"/>
    </source>
</evidence>
<dbReference type="Gene3D" id="3.10.310.20">
    <property type="entry name" value="DHHA2 domain"/>
    <property type="match status" value="1"/>
</dbReference>
<evidence type="ECO:0000256" key="2">
    <source>
        <dbReference type="ARBA" id="ARBA00010331"/>
    </source>
</evidence>
<evidence type="ECO:0000256" key="4">
    <source>
        <dbReference type="ARBA" id="ARBA00022801"/>
    </source>
</evidence>
<dbReference type="SUPFAM" id="SSF64182">
    <property type="entry name" value="DHH phosphoesterases"/>
    <property type="match status" value="1"/>
</dbReference>
<keyword evidence="5" id="KW-0464">Manganese</keyword>
<keyword evidence="3" id="KW-0479">Metal-binding</keyword>
<comment type="similarity">
    <text evidence="2">Belongs to the PPase class C family. Prune subfamily.</text>
</comment>
<dbReference type="InterPro" id="IPR001667">
    <property type="entry name" value="DDH_dom"/>
</dbReference>
<dbReference type="InterPro" id="IPR004097">
    <property type="entry name" value="DHHA2"/>
</dbReference>
<sequence length="377" mass="43189">MEVNQYLLKTNDSYRALKNAGIEKEYVHLVIGNESGDLDSFVSALTLAWFKHKVGKESSVYIPVMNICRKDLKLRTEISFMVAKIGINVDSLLFQNEVDWDFLTSFKQNFKVTLVDHNSLPRKLSFLEPHVVEIVDHHPVVTEIRPNISQNIKTIGSCSTLIAMETVKNVESAMIPDEIKLMLLSAILIDTCNFDPNVGKTTPEDVEVFEKLKAGKNADEVTEYYNQLNNAKFDVEGLTTTDIMLKDPKYLEKDSHKSLFSTIHQTSDTFFQRDNVAETISEFCKANNYTAWISLLPTTRDRTNKPYKPITIHTTDTRLRDEITSKLCASELLEVTVVSADELPFTREDFVFLRMYNCKASRKQVLPVVQRVWQTYH</sequence>
<dbReference type="Gene3D" id="3.90.1640.10">
    <property type="entry name" value="inorganic pyrophosphatase (n-terminal core)"/>
    <property type="match status" value="1"/>
</dbReference>
<reference evidence="7" key="1">
    <citation type="submission" date="2020-04" db="EMBL/GenBank/DDBJ databases">
        <authorList>
            <person name="Neveu A P."/>
        </authorList>
    </citation>
    <scope>NUCLEOTIDE SEQUENCE</scope>
    <source>
        <tissue evidence="7">Whole embryo</tissue>
    </source>
</reference>
<dbReference type="GO" id="GO:0046872">
    <property type="term" value="F:metal ion binding"/>
    <property type="evidence" value="ECO:0007669"/>
    <property type="project" value="UniProtKB-KW"/>
</dbReference>
<dbReference type="PANTHER" id="PTHR12112:SF39">
    <property type="entry name" value="EG:152A3.5 PROTEIN (FBGN0003116_PN PROTEIN)"/>
    <property type="match status" value="1"/>
</dbReference>